<keyword evidence="7" id="KW-1185">Reference proteome</keyword>
<dbReference type="SUPFAM" id="SSF52540">
    <property type="entry name" value="P-loop containing nucleoside triphosphate hydrolases"/>
    <property type="match status" value="1"/>
</dbReference>
<evidence type="ECO:0000256" key="1">
    <source>
        <dbReference type="ARBA" id="ARBA00022658"/>
    </source>
</evidence>
<feature type="region of interest" description="Disordered" evidence="3">
    <location>
        <begin position="291"/>
        <end position="339"/>
    </location>
</feature>
<dbReference type="Gene3D" id="1.20.870.10">
    <property type="entry name" value="Son of sevenless (SoS) protein Chain: S domain 1"/>
    <property type="match status" value="1"/>
</dbReference>
<dbReference type="PANTHER" id="PTHR23113">
    <property type="entry name" value="GUANINE NUCLEOTIDE EXCHANGE FACTOR"/>
    <property type="match status" value="1"/>
</dbReference>
<dbReference type="InterPro" id="IPR001895">
    <property type="entry name" value="RASGEF_cat_dom"/>
</dbReference>
<evidence type="ECO:0000313" key="6">
    <source>
        <dbReference type="EMBL" id="KAK3387135.1"/>
    </source>
</evidence>
<sequence>MWAQTHYRVLDRPGAPLPAPSTSSSPRRQPTASRLADLASKGTFLLVDDPPTAAAPPNFRDSFASIVDDPFFLSFHLPNAPSSPTTARPRDDERKPWPPPRKESLSESNPTPWIASPRKEPLTADSINIAVIGADGVGKSSFIQRAWRSQRPPSLVTTMRVDVDGMPYQVTFVELDLEVFDIGEEQPIQWPKQVGGHMMPRMDGALVLYDVMNRESIKCLPQAMEVLENSSLPVVLVATKCDAPESIWQLDTTGVASTFPACAGHFKTSSNVPGSARESLQAMLRAAVAHRKEKTEAASVTRRRAASTANLDAPQELLNGRPISQHSKHSRASSDFSLLRGFPAPPNEGYYRTQVSRSPRLEYQNYASYSSSNINPDLAENGALQTVSSMLRTPGIRLDGGTESFLDVEESDNESYRYSDDIPILQRNDESFMDRPARSAGVSFDELVDRLLAPKMTRQDSNFTDIFLCLYRKFAAPSELLAAILVRLDRVRNDKTAQYLTKTEIQMRIVEVVAKWVSLYPGDFARPATRRKLEDLIRSLSTEPVFSAAAQQMQGHLEQKVVEDDDTGWAKSDEIEESSEAPDRLSGSRTDAAGRRPSDLADSLGATQLDDQSAPSQRRPSQSSEMSESQPGRTPARFQFHSFEDYDREAATMIPMATLPLNKFRYHIFMGMTADDIADEITRIDWVMFGSIRIRDMVRHVSLPLDQKEKCRSLKNINRMVAHFNHVAKWVANMVLIRDKAKHRAQLLEKFMVIASKLRQLNNYNGLAAVLAGINGTAVHRLTQTRALVSQDVQKRFARLVLLMGTQKSHFAYRLAWENSPLPRIPFMPLHRRDLVSAEEGSMTFVGPKGDRINWKKFEVLGEVLLPIMKSQGQPYPNLHKHEQCRELILDCRIATDDDDMYERSLQAESGSAGERKKFPWLANVR</sequence>
<feature type="region of interest" description="Disordered" evidence="3">
    <location>
        <begin position="1"/>
        <end position="36"/>
    </location>
</feature>
<dbReference type="Pfam" id="PF00071">
    <property type="entry name" value="Ras"/>
    <property type="match status" value="1"/>
</dbReference>
<proteinExistence type="predicted"/>
<dbReference type="CDD" id="cd00882">
    <property type="entry name" value="Ras_like_GTPase"/>
    <property type="match status" value="1"/>
</dbReference>
<dbReference type="InterPro" id="IPR036964">
    <property type="entry name" value="RASGEF_cat_dom_sf"/>
</dbReference>
<dbReference type="GO" id="GO:0003924">
    <property type="term" value="F:GTPase activity"/>
    <property type="evidence" value="ECO:0007669"/>
    <property type="project" value="InterPro"/>
</dbReference>
<dbReference type="Gene3D" id="1.10.840.10">
    <property type="entry name" value="Ras guanine-nucleotide exchange factors catalytic domain"/>
    <property type="match status" value="1"/>
</dbReference>
<dbReference type="GO" id="GO:0005085">
    <property type="term" value="F:guanyl-nucleotide exchange factor activity"/>
    <property type="evidence" value="ECO:0007669"/>
    <property type="project" value="UniProtKB-KW"/>
</dbReference>
<feature type="compositionally biased region" description="Low complexity" evidence="3">
    <location>
        <begin position="612"/>
        <end position="631"/>
    </location>
</feature>
<dbReference type="CDD" id="cd06224">
    <property type="entry name" value="REM"/>
    <property type="match status" value="1"/>
</dbReference>
<dbReference type="AlphaFoldDB" id="A0AAE0NTD4"/>
<name>A0AAE0NTD4_9PEZI</name>
<evidence type="ECO:0000259" key="4">
    <source>
        <dbReference type="PROSITE" id="PS50009"/>
    </source>
</evidence>
<accession>A0AAE0NTD4</accession>
<dbReference type="SUPFAM" id="SSF48366">
    <property type="entry name" value="Ras GEF"/>
    <property type="match status" value="1"/>
</dbReference>
<dbReference type="InterPro" id="IPR023578">
    <property type="entry name" value="Ras_GEF_dom_sf"/>
</dbReference>
<comment type="caution">
    <text evidence="6">The sequence shown here is derived from an EMBL/GenBank/DDBJ whole genome shotgun (WGS) entry which is preliminary data.</text>
</comment>
<feature type="compositionally biased region" description="Basic and acidic residues" evidence="3">
    <location>
        <begin position="88"/>
        <end position="105"/>
    </location>
</feature>
<feature type="domain" description="N-terminal Ras-GEF" evidence="5">
    <location>
        <begin position="435"/>
        <end position="561"/>
    </location>
</feature>
<dbReference type="GO" id="GO:0005886">
    <property type="term" value="C:plasma membrane"/>
    <property type="evidence" value="ECO:0007669"/>
    <property type="project" value="TreeGrafter"/>
</dbReference>
<keyword evidence="1 2" id="KW-0344">Guanine-nucleotide releasing factor</keyword>
<protein>
    <submittedName>
        <fullName evidence="6">Ras guanine nucleotide exchange factor domain-containing protein</fullName>
    </submittedName>
</protein>
<reference evidence="6" key="1">
    <citation type="journal article" date="2023" name="Mol. Phylogenet. Evol.">
        <title>Genome-scale phylogeny and comparative genomics of the fungal order Sordariales.</title>
        <authorList>
            <person name="Hensen N."/>
            <person name="Bonometti L."/>
            <person name="Westerberg I."/>
            <person name="Brannstrom I.O."/>
            <person name="Guillou S."/>
            <person name="Cros-Aarteil S."/>
            <person name="Calhoun S."/>
            <person name="Haridas S."/>
            <person name="Kuo A."/>
            <person name="Mondo S."/>
            <person name="Pangilinan J."/>
            <person name="Riley R."/>
            <person name="LaButti K."/>
            <person name="Andreopoulos B."/>
            <person name="Lipzen A."/>
            <person name="Chen C."/>
            <person name="Yan M."/>
            <person name="Daum C."/>
            <person name="Ng V."/>
            <person name="Clum A."/>
            <person name="Steindorff A."/>
            <person name="Ohm R.A."/>
            <person name="Martin F."/>
            <person name="Silar P."/>
            <person name="Natvig D.O."/>
            <person name="Lalanne C."/>
            <person name="Gautier V."/>
            <person name="Ament-Velasquez S.L."/>
            <person name="Kruys A."/>
            <person name="Hutchinson M.I."/>
            <person name="Powell A.J."/>
            <person name="Barry K."/>
            <person name="Miller A.N."/>
            <person name="Grigoriev I.V."/>
            <person name="Debuchy R."/>
            <person name="Gladieux P."/>
            <person name="Hiltunen Thoren M."/>
            <person name="Johannesson H."/>
        </authorList>
    </citation>
    <scope>NUCLEOTIDE SEQUENCE</scope>
    <source>
        <strain evidence="6">CBS 232.78</strain>
    </source>
</reference>
<dbReference type="Proteomes" id="UP001285441">
    <property type="component" value="Unassembled WGS sequence"/>
</dbReference>
<dbReference type="InterPro" id="IPR027417">
    <property type="entry name" value="P-loop_NTPase"/>
</dbReference>
<feature type="domain" description="Ras-GEF" evidence="4">
    <location>
        <begin position="673"/>
        <end position="911"/>
    </location>
</feature>
<dbReference type="PANTHER" id="PTHR23113:SF348">
    <property type="entry name" value="GUANYL-NUCLEOTIDE EXCHANGE FACTOR RASGEF, PUTATIVE (AFU_ORTHOLOGUE AFUA_1G04700)-RELATED"/>
    <property type="match status" value="1"/>
</dbReference>
<gene>
    <name evidence="6" type="ORF">B0H63DRAFT_392597</name>
</gene>
<evidence type="ECO:0000256" key="3">
    <source>
        <dbReference type="SAM" id="MobiDB-lite"/>
    </source>
</evidence>
<reference evidence="6" key="2">
    <citation type="submission" date="2023-06" db="EMBL/GenBank/DDBJ databases">
        <authorList>
            <consortium name="Lawrence Berkeley National Laboratory"/>
            <person name="Haridas S."/>
            <person name="Hensen N."/>
            <person name="Bonometti L."/>
            <person name="Westerberg I."/>
            <person name="Brannstrom I.O."/>
            <person name="Guillou S."/>
            <person name="Cros-Aarteil S."/>
            <person name="Calhoun S."/>
            <person name="Kuo A."/>
            <person name="Mondo S."/>
            <person name="Pangilinan J."/>
            <person name="Riley R."/>
            <person name="LaButti K."/>
            <person name="Andreopoulos B."/>
            <person name="Lipzen A."/>
            <person name="Chen C."/>
            <person name="Yanf M."/>
            <person name="Daum C."/>
            <person name="Ng V."/>
            <person name="Clum A."/>
            <person name="Steindorff A."/>
            <person name="Ohm R."/>
            <person name="Martin F."/>
            <person name="Silar P."/>
            <person name="Natvig D."/>
            <person name="Lalanne C."/>
            <person name="Gautier V."/>
            <person name="Ament-velasquez S.L."/>
            <person name="Kruys A."/>
            <person name="Hutchinson M.I."/>
            <person name="Powell A.J."/>
            <person name="Barry K."/>
            <person name="Miller A.N."/>
            <person name="Grigoriev I.V."/>
            <person name="Debuchy R."/>
            <person name="Gladieux P."/>
            <person name="Thoren M.H."/>
            <person name="Johannesson H."/>
        </authorList>
    </citation>
    <scope>NUCLEOTIDE SEQUENCE</scope>
    <source>
        <strain evidence="6">CBS 232.78</strain>
    </source>
</reference>
<dbReference type="GO" id="GO:0005525">
    <property type="term" value="F:GTP binding"/>
    <property type="evidence" value="ECO:0007669"/>
    <property type="project" value="InterPro"/>
</dbReference>
<evidence type="ECO:0000259" key="5">
    <source>
        <dbReference type="PROSITE" id="PS50212"/>
    </source>
</evidence>
<dbReference type="InterPro" id="IPR008937">
    <property type="entry name" value="Ras-like_GEF"/>
</dbReference>
<dbReference type="GO" id="GO:0007265">
    <property type="term" value="P:Ras protein signal transduction"/>
    <property type="evidence" value="ECO:0007669"/>
    <property type="project" value="TreeGrafter"/>
</dbReference>
<dbReference type="PROSITE" id="PS50212">
    <property type="entry name" value="RASGEF_NTER"/>
    <property type="match status" value="1"/>
</dbReference>
<feature type="compositionally biased region" description="Low complexity" evidence="3">
    <location>
        <begin position="20"/>
        <end position="34"/>
    </location>
</feature>
<feature type="region of interest" description="Disordered" evidence="3">
    <location>
        <begin position="78"/>
        <end position="119"/>
    </location>
</feature>
<organism evidence="6 7">
    <name type="scientific">Podospora didyma</name>
    <dbReference type="NCBI Taxonomy" id="330526"/>
    <lineage>
        <taxon>Eukaryota</taxon>
        <taxon>Fungi</taxon>
        <taxon>Dikarya</taxon>
        <taxon>Ascomycota</taxon>
        <taxon>Pezizomycotina</taxon>
        <taxon>Sordariomycetes</taxon>
        <taxon>Sordariomycetidae</taxon>
        <taxon>Sordariales</taxon>
        <taxon>Podosporaceae</taxon>
        <taxon>Podospora</taxon>
    </lineage>
</organism>
<dbReference type="InterPro" id="IPR000651">
    <property type="entry name" value="Ras-like_Gua-exchang_fac_N"/>
</dbReference>
<dbReference type="InterPro" id="IPR001806">
    <property type="entry name" value="Small_GTPase"/>
</dbReference>
<dbReference type="SMART" id="SM00147">
    <property type="entry name" value="RasGEF"/>
    <property type="match status" value="1"/>
</dbReference>
<feature type="region of interest" description="Disordered" evidence="3">
    <location>
        <begin position="572"/>
        <end position="635"/>
    </location>
</feature>
<dbReference type="PROSITE" id="PS50009">
    <property type="entry name" value="RASGEF_CAT"/>
    <property type="match status" value="1"/>
</dbReference>
<evidence type="ECO:0000313" key="7">
    <source>
        <dbReference type="Proteomes" id="UP001285441"/>
    </source>
</evidence>
<dbReference type="Gene3D" id="3.40.50.300">
    <property type="entry name" value="P-loop containing nucleotide triphosphate hydrolases"/>
    <property type="match status" value="1"/>
</dbReference>
<dbReference type="EMBL" id="JAULSW010000003">
    <property type="protein sequence ID" value="KAK3387135.1"/>
    <property type="molecule type" value="Genomic_DNA"/>
</dbReference>
<dbReference type="Pfam" id="PF00617">
    <property type="entry name" value="RasGEF"/>
    <property type="match status" value="1"/>
</dbReference>
<dbReference type="Pfam" id="PF00618">
    <property type="entry name" value="RasGEF_N"/>
    <property type="match status" value="1"/>
</dbReference>
<evidence type="ECO:0000256" key="2">
    <source>
        <dbReference type="PROSITE-ProRule" id="PRU00168"/>
    </source>
</evidence>